<sequence>MLRIIWKMTLRRLNPLLKNPIAIIISMFQSIIWLVLFGNLFSSGTKISGFEYNSYIAYMLPSIIIMNALFIGIYLGLGTISDLQSGVLQRFLVAPIGRLSIVFSDLLYLIALQLIQSVILILISLLMGTRLPLGLWGGLLYIVVPIIFAMAVGSLSISTALITKKHESMINVMQFCSMPLMFLSSAFISKELMPKWISWISRINPVDWAISLERAVVNSHGVIPYTIALFVFVIVSVGFCVYSFNLYRHSI</sequence>
<feature type="domain" description="ABC transmembrane type-2" evidence="6">
    <location>
        <begin position="21"/>
        <end position="250"/>
    </location>
</feature>
<keyword evidence="8" id="KW-1185">Reference proteome</keyword>
<keyword evidence="5" id="KW-0813">Transport</keyword>
<dbReference type="PROSITE" id="PS51012">
    <property type="entry name" value="ABC_TM2"/>
    <property type="match status" value="1"/>
</dbReference>
<dbReference type="InterPro" id="IPR000412">
    <property type="entry name" value="ABC_2_transport"/>
</dbReference>
<evidence type="ECO:0000256" key="2">
    <source>
        <dbReference type="ARBA" id="ARBA00022692"/>
    </source>
</evidence>
<dbReference type="EMBL" id="JANGAC010000012">
    <property type="protein sequence ID" value="MCQ4924382.1"/>
    <property type="molecule type" value="Genomic_DNA"/>
</dbReference>
<keyword evidence="3 5" id="KW-1133">Transmembrane helix</keyword>
<proteinExistence type="inferred from homology"/>
<keyword evidence="2 5" id="KW-0812">Transmembrane</keyword>
<dbReference type="Proteomes" id="UP001524478">
    <property type="component" value="Unassembled WGS sequence"/>
</dbReference>
<dbReference type="PANTHER" id="PTHR43229">
    <property type="entry name" value="NODULATION PROTEIN J"/>
    <property type="match status" value="1"/>
</dbReference>
<evidence type="ECO:0000256" key="4">
    <source>
        <dbReference type="ARBA" id="ARBA00023136"/>
    </source>
</evidence>
<evidence type="ECO:0000313" key="8">
    <source>
        <dbReference type="Proteomes" id="UP001524478"/>
    </source>
</evidence>
<protein>
    <recommendedName>
        <fullName evidence="5">Transport permease protein</fullName>
    </recommendedName>
</protein>
<evidence type="ECO:0000256" key="5">
    <source>
        <dbReference type="RuleBase" id="RU361157"/>
    </source>
</evidence>
<comment type="subcellular location">
    <subcellularLocation>
        <location evidence="5">Cell membrane</location>
        <topology evidence="5">Multi-pass membrane protein</topology>
    </subcellularLocation>
    <subcellularLocation>
        <location evidence="1">Membrane</location>
        <topology evidence="1">Multi-pass membrane protein</topology>
    </subcellularLocation>
</comment>
<dbReference type="RefSeq" id="WP_256312132.1">
    <property type="nucleotide sequence ID" value="NZ_JANGAC010000012.1"/>
</dbReference>
<evidence type="ECO:0000256" key="1">
    <source>
        <dbReference type="ARBA" id="ARBA00004141"/>
    </source>
</evidence>
<accession>A0ABT1SDC4</accession>
<keyword evidence="4 5" id="KW-0472">Membrane</keyword>
<feature type="transmembrane region" description="Helical" evidence="5">
    <location>
        <begin position="139"/>
        <end position="162"/>
    </location>
</feature>
<comment type="caution">
    <text evidence="7">The sequence shown here is derived from an EMBL/GenBank/DDBJ whole genome shotgun (WGS) entry which is preliminary data.</text>
</comment>
<evidence type="ECO:0000256" key="3">
    <source>
        <dbReference type="ARBA" id="ARBA00022989"/>
    </source>
</evidence>
<feature type="transmembrane region" description="Helical" evidence="5">
    <location>
        <begin position="21"/>
        <end position="43"/>
    </location>
</feature>
<dbReference type="Pfam" id="PF01061">
    <property type="entry name" value="ABC2_membrane"/>
    <property type="match status" value="1"/>
</dbReference>
<gene>
    <name evidence="7" type="ORF">NE686_14865</name>
</gene>
<comment type="similarity">
    <text evidence="5">Belongs to the ABC-2 integral membrane protein family.</text>
</comment>
<evidence type="ECO:0000259" key="6">
    <source>
        <dbReference type="PROSITE" id="PS51012"/>
    </source>
</evidence>
<reference evidence="7 8" key="1">
    <citation type="submission" date="2022-06" db="EMBL/GenBank/DDBJ databases">
        <title>Isolation of gut microbiota from human fecal samples.</title>
        <authorList>
            <person name="Pamer E.G."/>
            <person name="Barat B."/>
            <person name="Waligurski E."/>
            <person name="Medina S."/>
            <person name="Paddock L."/>
            <person name="Mostad J."/>
        </authorList>
    </citation>
    <scope>NUCLEOTIDE SEQUENCE [LARGE SCALE GENOMIC DNA]</scope>
    <source>
        <strain evidence="7 8">DFI.7.95</strain>
    </source>
</reference>
<dbReference type="PANTHER" id="PTHR43229:SF2">
    <property type="entry name" value="NODULATION PROTEIN J"/>
    <property type="match status" value="1"/>
</dbReference>
<organism evidence="7 8">
    <name type="scientific">Tissierella carlieri</name>
    <dbReference type="NCBI Taxonomy" id="689904"/>
    <lineage>
        <taxon>Bacteria</taxon>
        <taxon>Bacillati</taxon>
        <taxon>Bacillota</taxon>
        <taxon>Tissierellia</taxon>
        <taxon>Tissierellales</taxon>
        <taxon>Tissierellaceae</taxon>
        <taxon>Tissierella</taxon>
    </lineage>
</organism>
<feature type="transmembrane region" description="Helical" evidence="5">
    <location>
        <begin position="55"/>
        <end position="77"/>
    </location>
</feature>
<dbReference type="PIRSF" id="PIRSF006648">
    <property type="entry name" value="DrrB"/>
    <property type="match status" value="1"/>
</dbReference>
<evidence type="ECO:0000313" key="7">
    <source>
        <dbReference type="EMBL" id="MCQ4924382.1"/>
    </source>
</evidence>
<dbReference type="InterPro" id="IPR047817">
    <property type="entry name" value="ABC2_TM_bact-type"/>
</dbReference>
<feature type="transmembrane region" description="Helical" evidence="5">
    <location>
        <begin position="169"/>
        <end position="188"/>
    </location>
</feature>
<feature type="transmembrane region" description="Helical" evidence="5">
    <location>
        <begin position="106"/>
        <end position="127"/>
    </location>
</feature>
<feature type="transmembrane region" description="Helical" evidence="5">
    <location>
        <begin position="222"/>
        <end position="247"/>
    </location>
</feature>
<dbReference type="InterPro" id="IPR013525">
    <property type="entry name" value="ABC2_TM"/>
</dbReference>
<dbReference type="InterPro" id="IPR051784">
    <property type="entry name" value="Nod_factor_ABC_transporter"/>
</dbReference>
<keyword evidence="5" id="KW-1003">Cell membrane</keyword>
<name>A0ABT1SDC4_9FIRM</name>